<sequence>MDLQFTQATAQFLLRMFQGGAKERIEMVVQLAVSEASKMATIVQPLQLSQQHPALLRNKCVCEENPGGISVLAINLAASKPPE</sequence>
<gene>
    <name evidence="1" type="ORF">AB1Y20_008522</name>
</gene>
<protein>
    <submittedName>
        <fullName evidence="1">Uncharacterized protein</fullName>
    </submittedName>
</protein>
<evidence type="ECO:0000313" key="1">
    <source>
        <dbReference type="EMBL" id="KAL1504745.1"/>
    </source>
</evidence>
<name>A0AB34IUS1_PRYPA</name>
<proteinExistence type="predicted"/>
<reference evidence="1 2" key="1">
    <citation type="journal article" date="2024" name="Science">
        <title>Giant polyketide synthase enzymes in the biosynthesis of giant marine polyether toxins.</title>
        <authorList>
            <person name="Fallon T.R."/>
            <person name="Shende V.V."/>
            <person name="Wierzbicki I.H."/>
            <person name="Pendleton A.L."/>
            <person name="Watervoot N.F."/>
            <person name="Auber R.P."/>
            <person name="Gonzalez D.J."/>
            <person name="Wisecaver J.H."/>
            <person name="Moore B.S."/>
        </authorList>
    </citation>
    <scope>NUCLEOTIDE SEQUENCE [LARGE SCALE GENOMIC DNA]</scope>
    <source>
        <strain evidence="1 2">12B1</strain>
    </source>
</reference>
<dbReference type="EMBL" id="JBGBPQ010000019">
    <property type="protein sequence ID" value="KAL1504745.1"/>
    <property type="molecule type" value="Genomic_DNA"/>
</dbReference>
<evidence type="ECO:0000313" key="2">
    <source>
        <dbReference type="Proteomes" id="UP001515480"/>
    </source>
</evidence>
<accession>A0AB34IUS1</accession>
<keyword evidence="2" id="KW-1185">Reference proteome</keyword>
<dbReference type="AlphaFoldDB" id="A0AB34IUS1"/>
<organism evidence="1 2">
    <name type="scientific">Prymnesium parvum</name>
    <name type="common">Toxic golden alga</name>
    <dbReference type="NCBI Taxonomy" id="97485"/>
    <lineage>
        <taxon>Eukaryota</taxon>
        <taxon>Haptista</taxon>
        <taxon>Haptophyta</taxon>
        <taxon>Prymnesiophyceae</taxon>
        <taxon>Prymnesiales</taxon>
        <taxon>Prymnesiaceae</taxon>
        <taxon>Prymnesium</taxon>
    </lineage>
</organism>
<comment type="caution">
    <text evidence="1">The sequence shown here is derived from an EMBL/GenBank/DDBJ whole genome shotgun (WGS) entry which is preliminary data.</text>
</comment>
<dbReference type="Proteomes" id="UP001515480">
    <property type="component" value="Unassembled WGS sequence"/>
</dbReference>